<evidence type="ECO:0000313" key="1">
    <source>
        <dbReference type="EMBL" id="EPX77967.1"/>
    </source>
</evidence>
<dbReference type="AlphaFoldDB" id="S9QDG4"/>
<name>S9QDG4_9RHOB</name>
<dbReference type="RefSeq" id="WP_020040086.1">
    <property type="nucleotide sequence ID" value="NZ_KE557281.1"/>
</dbReference>
<dbReference type="EMBL" id="APVH01000042">
    <property type="protein sequence ID" value="EPX77967.1"/>
    <property type="molecule type" value="Genomic_DNA"/>
</dbReference>
<dbReference type="HOGENOM" id="CLU_1814445_0_0_5"/>
<organism evidence="1 2">
    <name type="scientific">Salipiger mucosus DSM 16094</name>
    <dbReference type="NCBI Taxonomy" id="1123237"/>
    <lineage>
        <taxon>Bacteria</taxon>
        <taxon>Pseudomonadati</taxon>
        <taxon>Pseudomonadota</taxon>
        <taxon>Alphaproteobacteria</taxon>
        <taxon>Rhodobacterales</taxon>
        <taxon>Roseobacteraceae</taxon>
        <taxon>Salipiger</taxon>
    </lineage>
</organism>
<reference evidence="2" key="1">
    <citation type="journal article" date="2014" name="Stand. Genomic Sci.">
        <title>Genome sequence of the exopolysaccharide-producing Salipiger mucosus type strain (DSM 16094(T)), a moderately halophilic member of the Roseobacter clade.</title>
        <authorList>
            <person name="Riedel T."/>
            <person name="Spring S."/>
            <person name="Fiebig A."/>
            <person name="Petersen J."/>
            <person name="Kyrpides N.C."/>
            <person name="Goker M."/>
            <person name="Klenk H.P."/>
        </authorList>
    </citation>
    <scope>NUCLEOTIDE SEQUENCE [LARGE SCALE GENOMIC DNA]</scope>
    <source>
        <strain evidence="2">DSM 16094</strain>
    </source>
</reference>
<keyword evidence="2" id="KW-1185">Reference proteome</keyword>
<protein>
    <submittedName>
        <fullName evidence="1">Uncharacterized protein</fullName>
    </submittedName>
</protein>
<accession>S9QDG4</accession>
<proteinExistence type="predicted"/>
<sequence>MKEFTARYSHVLDFEGSVNAFLAKSESETYDVIAMLVPNSRHKPYTFSGVLMAPDLAESFWRNEICLRSAMELRGKGATWLTSDRWPDLSSDGDEAPFRETPLLPVEDIPEFGLFSSMMMTKRQSRALMRKLGFMPERKTES</sequence>
<evidence type="ECO:0000313" key="2">
    <source>
        <dbReference type="Proteomes" id="UP000015347"/>
    </source>
</evidence>
<gene>
    <name evidence="1" type="ORF">Salmuc_03289</name>
</gene>
<dbReference type="Proteomes" id="UP000015347">
    <property type="component" value="Unassembled WGS sequence"/>
</dbReference>
<comment type="caution">
    <text evidence="1">The sequence shown here is derived from an EMBL/GenBank/DDBJ whole genome shotgun (WGS) entry which is preliminary data.</text>
</comment>